<gene>
    <name evidence="7" type="ORF">SPAPADRAFT_155857</name>
</gene>
<evidence type="ECO:0000256" key="3">
    <source>
        <dbReference type="ARBA" id="ARBA00022679"/>
    </source>
</evidence>
<dbReference type="Gene3D" id="3.30.2160.10">
    <property type="entry name" value="Hect, E3 ligase catalytic domain"/>
    <property type="match status" value="1"/>
</dbReference>
<evidence type="ECO:0000256" key="2">
    <source>
        <dbReference type="ARBA" id="ARBA00012485"/>
    </source>
</evidence>
<dbReference type="PANTHER" id="PTHR45700">
    <property type="entry name" value="UBIQUITIN-PROTEIN LIGASE E3C"/>
    <property type="match status" value="1"/>
</dbReference>
<dbReference type="InterPro" id="IPR000569">
    <property type="entry name" value="HECT_dom"/>
</dbReference>
<dbReference type="Gene3D" id="3.30.2410.10">
    <property type="entry name" value="Hect, E3 ligase catalytic domain"/>
    <property type="match status" value="1"/>
</dbReference>
<dbReference type="Gene3D" id="3.90.1750.10">
    <property type="entry name" value="Hect, E3 ligase catalytic domains"/>
    <property type="match status" value="1"/>
</dbReference>
<dbReference type="STRING" id="619300.G3ASM6"/>
<dbReference type="InterPro" id="IPR035983">
    <property type="entry name" value="Hect_E3_ubiquitin_ligase"/>
</dbReference>
<dbReference type="AlphaFoldDB" id="G3ASM6"/>
<dbReference type="FunFam" id="3.30.2410.10:FF:000011">
    <property type="entry name" value="Putative Ubiquitin-protein ligase E3C"/>
    <property type="match status" value="1"/>
</dbReference>
<dbReference type="EC" id="2.3.2.26" evidence="2"/>
<dbReference type="SUPFAM" id="SSF56204">
    <property type="entry name" value="Hect, E3 ligase catalytic domain"/>
    <property type="match status" value="1"/>
</dbReference>
<evidence type="ECO:0000256" key="5">
    <source>
        <dbReference type="PROSITE-ProRule" id="PRU00104"/>
    </source>
</evidence>
<dbReference type="RefSeq" id="XP_007376744.1">
    <property type="nucleotide sequence ID" value="XM_007376682.1"/>
</dbReference>
<evidence type="ECO:0000256" key="1">
    <source>
        <dbReference type="ARBA" id="ARBA00000885"/>
    </source>
</evidence>
<dbReference type="Proteomes" id="UP000000709">
    <property type="component" value="Unassembled WGS sequence"/>
</dbReference>
<reference evidence="7 8" key="1">
    <citation type="journal article" date="2011" name="Proc. Natl. Acad. Sci. U.S.A.">
        <title>Comparative genomics of xylose-fermenting fungi for enhanced biofuel production.</title>
        <authorList>
            <person name="Wohlbach D.J."/>
            <person name="Kuo A."/>
            <person name="Sato T.K."/>
            <person name="Potts K.M."/>
            <person name="Salamov A.A."/>
            <person name="LaButti K.M."/>
            <person name="Sun H."/>
            <person name="Clum A."/>
            <person name="Pangilinan J.L."/>
            <person name="Lindquist E.A."/>
            <person name="Lucas S."/>
            <person name="Lapidus A."/>
            <person name="Jin M."/>
            <person name="Gunawan C."/>
            <person name="Balan V."/>
            <person name="Dale B.E."/>
            <person name="Jeffries T.W."/>
            <person name="Zinkel R."/>
            <person name="Barry K.W."/>
            <person name="Grigoriev I.V."/>
            <person name="Gasch A.P."/>
        </authorList>
    </citation>
    <scope>NUCLEOTIDE SEQUENCE [LARGE SCALE GENOMIC DNA]</scope>
    <source>
        <strain evidence="8">NRRL Y-27907 / 11-Y1</strain>
    </source>
</reference>
<keyword evidence="4 5" id="KW-0833">Ubl conjugation pathway</keyword>
<dbReference type="Pfam" id="PF00632">
    <property type="entry name" value="HECT"/>
    <property type="match status" value="1"/>
</dbReference>
<dbReference type="GO" id="GO:0061630">
    <property type="term" value="F:ubiquitin protein ligase activity"/>
    <property type="evidence" value="ECO:0007669"/>
    <property type="project" value="UniProtKB-EC"/>
</dbReference>
<keyword evidence="8" id="KW-1185">Reference proteome</keyword>
<proteinExistence type="predicted"/>
<evidence type="ECO:0000259" key="6">
    <source>
        <dbReference type="PROSITE" id="PS50237"/>
    </source>
</evidence>
<comment type="catalytic activity">
    <reaction evidence="1">
        <text>S-ubiquitinyl-[E2 ubiquitin-conjugating enzyme]-L-cysteine + [acceptor protein]-L-lysine = [E2 ubiquitin-conjugating enzyme]-L-cysteine + N(6)-ubiquitinyl-[acceptor protein]-L-lysine.</text>
        <dbReference type="EC" id="2.3.2.26"/>
    </reaction>
</comment>
<dbReference type="PANTHER" id="PTHR45700:SF2">
    <property type="entry name" value="UBIQUITIN-PROTEIN LIGASE E3C"/>
    <property type="match status" value="1"/>
</dbReference>
<dbReference type="SMART" id="SM00119">
    <property type="entry name" value="HECTc"/>
    <property type="match status" value="1"/>
</dbReference>
<dbReference type="KEGG" id="spaa:SPAPADRAFT_155857"/>
<evidence type="ECO:0000313" key="7">
    <source>
        <dbReference type="EMBL" id="EGW30711.1"/>
    </source>
</evidence>
<dbReference type="GO" id="GO:0000209">
    <property type="term" value="P:protein polyubiquitination"/>
    <property type="evidence" value="ECO:0007669"/>
    <property type="project" value="InterPro"/>
</dbReference>
<accession>G3ASM6</accession>
<feature type="active site" description="Glycyl thioester intermediate" evidence="5">
    <location>
        <position position="903"/>
    </location>
</feature>
<dbReference type="OrthoDB" id="8068875at2759"/>
<name>G3ASM6_SPAPN</name>
<feature type="domain" description="HECT" evidence="6">
    <location>
        <begin position="588"/>
        <end position="935"/>
    </location>
</feature>
<dbReference type="InParanoid" id="G3ASM6"/>
<dbReference type="FunCoup" id="G3ASM6">
    <property type="interactions" value="416"/>
</dbReference>
<dbReference type="CDD" id="cd00078">
    <property type="entry name" value="HECTc"/>
    <property type="match status" value="1"/>
</dbReference>
<dbReference type="eggNOG" id="KOG0942">
    <property type="taxonomic scope" value="Eukaryota"/>
</dbReference>
<keyword evidence="3" id="KW-0808">Transferase</keyword>
<dbReference type="EMBL" id="GL996504">
    <property type="protein sequence ID" value="EGW30711.1"/>
    <property type="molecule type" value="Genomic_DNA"/>
</dbReference>
<dbReference type="GeneID" id="18871033"/>
<dbReference type="OMA" id="DCFELQM"/>
<dbReference type="PROSITE" id="PS50237">
    <property type="entry name" value="HECT"/>
    <property type="match status" value="1"/>
</dbReference>
<evidence type="ECO:0000313" key="8">
    <source>
        <dbReference type="Proteomes" id="UP000000709"/>
    </source>
</evidence>
<evidence type="ECO:0000256" key="4">
    <source>
        <dbReference type="ARBA" id="ARBA00022786"/>
    </source>
</evidence>
<dbReference type="HOGENOM" id="CLU_002173_2_3_1"/>
<dbReference type="InterPro" id="IPR044611">
    <property type="entry name" value="E3A/B/C-like"/>
</dbReference>
<organism evidence="8">
    <name type="scientific">Spathaspora passalidarum (strain NRRL Y-27907 / 11-Y1)</name>
    <dbReference type="NCBI Taxonomy" id="619300"/>
    <lineage>
        <taxon>Eukaryota</taxon>
        <taxon>Fungi</taxon>
        <taxon>Dikarya</taxon>
        <taxon>Ascomycota</taxon>
        <taxon>Saccharomycotina</taxon>
        <taxon>Pichiomycetes</taxon>
        <taxon>Debaryomycetaceae</taxon>
        <taxon>Spathaspora</taxon>
    </lineage>
</organism>
<sequence length="935" mass="108606">MINFSGSSTKRRVVNLGDRKTPVSSRSFLEQSRITRIQRDQQRTQEKSAVTLQCYIRRYLDLMRYSQSLINESKQEVSNEQEWIRSIKINIILCKWYIPSHKDVGLIQTIYSKLDQSGWALHENLYNSLLQALIGVFILIFQTIKLLMDKFNSDYNMKVANLTSYLYKFLHQSQIQGDQKQEVLDMIYAINIRDSFENFIQVLKLTYPGPNINYLNILRPIILQNQEELGQFEELDLIQMLASYLAILGSVDYTKDDFVIIAALLVNTNCIVGSEVETDDNDSQVDQGRIVHVDKSVVTQLEKLYTSNFIKSTITLLTGENNSLALKILLPLITLIPSLTGKISMFISIIPDCFYWFYQTIQGNEIFDMFLNSDKDYIPSEQLETHSNDKFWKLVLLFEKSYSYWLIVSNDLESFADDKLSLIHVKQYLKFLRTLCLTLVFNNNFPHYSELKQISIGLLNQLYLKNLRLKFLNQNFWIPRSITFDIDVLIRVVAEEEVQDSDEEEPKFSVTRTVPNEVKARVEILKTMPFFISFKDRVRIFQALIELDRMRASNTSFNFFSFDEPARLSADIRRENLLVDAFNAFNKSGASFKNRIQVVFYNEYGQEAGIDGGGITKEFLTSVVKEGFNPENELKLFKETLSHNQLYPNNDIYDKLHLGLEMEAQQVRLQYLRFLGMVVGKCFYENVLIDISFAPFFLNKWCNMKNSINDLNYLDSELFVNLMKLTKMTNEELEALDLNFTIYEKVNQKTYLFDLAPNGQSTQVNSSNILQYIHQLSNFKLNQSLTIQTRSFLQGLFSIISSNWLNMFDCFELQMLISGEPTDVNINDWKLNVEYGGYLENDLTIKYFWQVVEEMTKEQRFKLIKFVTSVGRVPLLGFGSLNPKFGLRNSGRDGDRLPTASTCVNLLKLPDYQNKQILKEKLLYAISIDSGFDLS</sequence>
<dbReference type="GO" id="GO:0006511">
    <property type="term" value="P:ubiquitin-dependent protein catabolic process"/>
    <property type="evidence" value="ECO:0007669"/>
    <property type="project" value="TreeGrafter"/>
</dbReference>
<protein>
    <recommendedName>
        <fullName evidence="2">HECT-type E3 ubiquitin transferase</fullName>
        <ecNumber evidence="2">2.3.2.26</ecNumber>
    </recommendedName>
</protein>